<keyword evidence="5 7" id="KW-0324">Glycolysis</keyword>
<comment type="subcellular location">
    <subcellularLocation>
        <location evidence="7 8">Cytoplasm</location>
    </subcellularLocation>
</comment>
<feature type="binding site" evidence="7">
    <location>
        <position position="209"/>
    </location>
    <ligand>
        <name>substrate</name>
    </ligand>
</feature>
<name>A0ABZ0IG16_9GAMM</name>
<dbReference type="Pfam" id="PF00121">
    <property type="entry name" value="TIM"/>
    <property type="match status" value="1"/>
</dbReference>
<comment type="pathway">
    <text evidence="1">Carbohydrate metabolism; erythritol degradation.</text>
</comment>
<accession>A0ABZ0IG16</accession>
<reference evidence="9 10" key="1">
    <citation type="submission" date="2023-10" db="EMBL/GenBank/DDBJ databases">
        <title>Two novel species belonging to the OM43/NOR5 clade.</title>
        <authorList>
            <person name="Park M."/>
        </authorList>
    </citation>
    <scope>NUCLEOTIDE SEQUENCE [LARGE SCALE GENOMIC DNA]</scope>
    <source>
        <strain evidence="9 10">IMCC45268</strain>
    </source>
</reference>
<dbReference type="Gene3D" id="3.20.20.70">
    <property type="entry name" value="Aldolase class I"/>
    <property type="match status" value="1"/>
</dbReference>
<dbReference type="PANTHER" id="PTHR21139">
    <property type="entry name" value="TRIOSEPHOSPHATE ISOMERASE"/>
    <property type="match status" value="1"/>
</dbReference>
<protein>
    <recommendedName>
        <fullName evidence="7 8">Triosephosphate isomerase</fullName>
        <shortName evidence="7">TIM</shortName>
        <shortName evidence="7">TPI</shortName>
        <ecNumber evidence="7 8">5.3.1.1</ecNumber>
    </recommendedName>
    <alternativeName>
        <fullName evidence="7">Triose-phosphate isomerase</fullName>
    </alternativeName>
</protein>
<dbReference type="PANTHER" id="PTHR21139:SF42">
    <property type="entry name" value="TRIOSEPHOSPHATE ISOMERASE"/>
    <property type="match status" value="1"/>
</dbReference>
<comment type="subunit">
    <text evidence="7 8">Homodimer.</text>
</comment>
<feature type="binding site" evidence="7">
    <location>
        <begin position="230"/>
        <end position="231"/>
    </location>
    <ligand>
        <name>substrate</name>
    </ligand>
</feature>
<keyword evidence="6 7" id="KW-0413">Isomerase</keyword>
<dbReference type="InterPro" id="IPR013785">
    <property type="entry name" value="Aldolase_TIM"/>
</dbReference>
<dbReference type="GO" id="GO:0004807">
    <property type="term" value="F:triose-phosphate isomerase activity"/>
    <property type="evidence" value="ECO:0007669"/>
    <property type="project" value="UniProtKB-EC"/>
</dbReference>
<evidence type="ECO:0000256" key="4">
    <source>
        <dbReference type="ARBA" id="ARBA00022490"/>
    </source>
</evidence>
<dbReference type="HAMAP" id="MF_00147_B">
    <property type="entry name" value="TIM_B"/>
    <property type="match status" value="1"/>
</dbReference>
<comment type="function">
    <text evidence="7">Involved in the gluconeogenesis. Catalyzes stereospecifically the conversion of dihydroxyacetone phosphate (DHAP) to D-glyceraldehyde-3-phosphate (G3P).</text>
</comment>
<dbReference type="Proteomes" id="UP001626549">
    <property type="component" value="Chromosome"/>
</dbReference>
<evidence type="ECO:0000256" key="5">
    <source>
        <dbReference type="ARBA" id="ARBA00023152"/>
    </source>
</evidence>
<comment type="catalytic activity">
    <reaction evidence="7 8">
        <text>D-glyceraldehyde 3-phosphate = dihydroxyacetone phosphate</text>
        <dbReference type="Rhea" id="RHEA:18585"/>
        <dbReference type="ChEBI" id="CHEBI:57642"/>
        <dbReference type="ChEBI" id="CHEBI:59776"/>
        <dbReference type="EC" id="5.3.1.1"/>
    </reaction>
</comment>
<dbReference type="InterPro" id="IPR000652">
    <property type="entry name" value="Triosephosphate_isomerase"/>
</dbReference>
<evidence type="ECO:0000256" key="8">
    <source>
        <dbReference type="RuleBase" id="RU363013"/>
    </source>
</evidence>
<evidence type="ECO:0000256" key="3">
    <source>
        <dbReference type="ARBA" id="ARBA00022432"/>
    </source>
</evidence>
<comment type="similarity">
    <text evidence="2 7 8">Belongs to the triosephosphate isomerase family.</text>
</comment>
<dbReference type="CDD" id="cd00311">
    <property type="entry name" value="TIM"/>
    <property type="match status" value="1"/>
</dbReference>
<gene>
    <name evidence="7 9" type="primary">tpiA</name>
    <name evidence="9" type="ORF">R0137_05570</name>
</gene>
<organism evidence="9 10">
    <name type="scientific">Congregibacter brevis</name>
    <dbReference type="NCBI Taxonomy" id="3081201"/>
    <lineage>
        <taxon>Bacteria</taxon>
        <taxon>Pseudomonadati</taxon>
        <taxon>Pseudomonadota</taxon>
        <taxon>Gammaproteobacteria</taxon>
        <taxon>Cellvibrionales</taxon>
        <taxon>Halieaceae</taxon>
        <taxon>Congregibacter</taxon>
    </lineage>
</organism>
<evidence type="ECO:0000256" key="6">
    <source>
        <dbReference type="ARBA" id="ARBA00023235"/>
    </source>
</evidence>
<evidence type="ECO:0000313" key="9">
    <source>
        <dbReference type="EMBL" id="WOJ98045.1"/>
    </source>
</evidence>
<feature type="binding site" evidence="7">
    <location>
        <begin position="9"/>
        <end position="11"/>
    </location>
    <ligand>
        <name>substrate</name>
    </ligand>
</feature>
<feature type="active site" description="Electrophile" evidence="7">
    <location>
        <position position="94"/>
    </location>
</feature>
<evidence type="ECO:0000256" key="2">
    <source>
        <dbReference type="ARBA" id="ARBA00007422"/>
    </source>
</evidence>
<dbReference type="NCBIfam" id="TIGR00419">
    <property type="entry name" value="tim"/>
    <property type="match status" value="1"/>
</dbReference>
<feature type="active site" description="Proton acceptor" evidence="7">
    <location>
        <position position="164"/>
    </location>
</feature>
<dbReference type="RefSeq" id="WP_407329208.1">
    <property type="nucleotide sequence ID" value="NZ_CP136865.1"/>
</dbReference>
<dbReference type="PROSITE" id="PS51440">
    <property type="entry name" value="TIM_2"/>
    <property type="match status" value="1"/>
</dbReference>
<dbReference type="SUPFAM" id="SSF51351">
    <property type="entry name" value="Triosephosphate isomerase (TIM)"/>
    <property type="match status" value="1"/>
</dbReference>
<comment type="pathway">
    <text evidence="7 8">Carbohydrate biosynthesis; gluconeogenesis.</text>
</comment>
<evidence type="ECO:0000313" key="10">
    <source>
        <dbReference type="Proteomes" id="UP001626549"/>
    </source>
</evidence>
<comment type="pathway">
    <text evidence="7 8">Carbohydrate degradation; glycolysis; D-glyceraldehyde 3-phosphate from glycerone phosphate: step 1/1.</text>
</comment>
<dbReference type="InterPro" id="IPR022896">
    <property type="entry name" value="TrioseP_Isoase_bac/euk"/>
</dbReference>
<evidence type="ECO:0000256" key="7">
    <source>
        <dbReference type="HAMAP-Rule" id="MF_00147"/>
    </source>
</evidence>
<sequence length="246" mass="26098">MRQPLVIANWKMHGKGAFNQALVSDFLALLKEYRAACVLCPPTVYLGQVAQLLGSRDVMLGAQDCSHIDEGAYTGEVSAEMLRDCGCEWVIVGHSERRQYHQESDALLAAKLTRAQRAGLTPVLCVGETQEQREAGAAEHVVKAQLLGALSDLSDLKGLAIAYEPVWAIGTGLTATPEQAQDMHAFIRSVLREFDAANADALRILYGGSVKAGNAAELFAQTDIDGALVGGASLDAEAFAAIVSAA</sequence>
<keyword evidence="10" id="KW-1185">Reference proteome</keyword>
<feature type="binding site" evidence="7">
    <location>
        <position position="170"/>
    </location>
    <ligand>
        <name>substrate</name>
    </ligand>
</feature>
<evidence type="ECO:0000256" key="1">
    <source>
        <dbReference type="ARBA" id="ARBA00004939"/>
    </source>
</evidence>
<keyword evidence="3 7" id="KW-0312">Gluconeogenesis</keyword>
<dbReference type="EMBL" id="CP136865">
    <property type="protein sequence ID" value="WOJ98045.1"/>
    <property type="molecule type" value="Genomic_DNA"/>
</dbReference>
<keyword evidence="4 7" id="KW-0963">Cytoplasm</keyword>
<dbReference type="InterPro" id="IPR035990">
    <property type="entry name" value="TIM_sf"/>
</dbReference>
<proteinExistence type="inferred from homology"/>
<dbReference type="PROSITE" id="PS00171">
    <property type="entry name" value="TIM_1"/>
    <property type="match status" value="1"/>
</dbReference>
<dbReference type="InterPro" id="IPR020861">
    <property type="entry name" value="Triosephosphate_isomerase_AS"/>
</dbReference>
<dbReference type="EC" id="5.3.1.1" evidence="7 8"/>